<comment type="caution">
    <text evidence="2">The sequence shown here is derived from an EMBL/GenBank/DDBJ whole genome shotgun (WGS) entry which is preliminary data.</text>
</comment>
<dbReference type="PANTHER" id="PTHR31099">
    <property type="entry name" value="OS06G0165300 PROTEIN"/>
    <property type="match status" value="1"/>
</dbReference>
<feature type="region of interest" description="Disordered" evidence="1">
    <location>
        <begin position="213"/>
        <end position="299"/>
    </location>
</feature>
<evidence type="ECO:0000256" key="1">
    <source>
        <dbReference type="SAM" id="MobiDB-lite"/>
    </source>
</evidence>
<keyword evidence="3" id="KW-1185">Reference proteome</keyword>
<feature type="region of interest" description="Disordered" evidence="1">
    <location>
        <begin position="311"/>
        <end position="402"/>
    </location>
</feature>
<proteinExistence type="predicted"/>
<reference evidence="2" key="1">
    <citation type="submission" date="2023-05" db="EMBL/GenBank/DDBJ databases">
        <title>Nepenthes gracilis genome sequencing.</title>
        <authorList>
            <person name="Fukushima K."/>
        </authorList>
    </citation>
    <scope>NUCLEOTIDE SEQUENCE</scope>
    <source>
        <strain evidence="2">SING2019-196</strain>
    </source>
</reference>
<sequence length="402" mass="45001">MAPGVADIASSLLPERLDEIRQQYAIPSSMVMAVPGPTERARDPPSGFITVYEVHLKGGLRFPVPDEFHTIMAALQVPIARLQPNAVRYLVSLCVFLRCHGKRLSAQIVKIMFRFTHNLEWVTMTPRSEFAVMCGGNPDSTKRWKDKFFFVVTPEDWRIPNEWGDVASHYCSDPSKKERDSVRELLELITANLGSFHENKRNAWLLPENLAKAEWSPPPEGTASSASSGKKRKKLKKKAQISRTTAKPSKLSRPGESSKPPAKSSRPKAAIVEQSSSDEGDEPIAPLFKRPKTQAATPDVVSTIIRDIVEVSDAQSPGDEPIPDVPAEFTGEVSGFTDTRPRPFMRRAPRSKEKRVKSSLPLTPRLKWKQLLSRPRRRLLSSRTSQSKPFSPSPLLRRLGRL</sequence>
<evidence type="ECO:0000313" key="3">
    <source>
        <dbReference type="Proteomes" id="UP001279734"/>
    </source>
</evidence>
<dbReference type="Proteomes" id="UP001279734">
    <property type="component" value="Unassembled WGS sequence"/>
</dbReference>
<protein>
    <submittedName>
        <fullName evidence="2">Uncharacterized protein</fullName>
    </submittedName>
</protein>
<evidence type="ECO:0000313" key="2">
    <source>
        <dbReference type="EMBL" id="GMG98803.1"/>
    </source>
</evidence>
<gene>
    <name evidence="2" type="ORF">Nepgr_000643</name>
</gene>
<feature type="compositionally biased region" description="Basic residues" evidence="1">
    <location>
        <begin position="229"/>
        <end position="240"/>
    </location>
</feature>
<feature type="compositionally biased region" description="Low complexity" evidence="1">
    <location>
        <begin position="381"/>
        <end position="402"/>
    </location>
</feature>
<feature type="compositionally biased region" description="Low complexity" evidence="1">
    <location>
        <begin position="257"/>
        <end position="270"/>
    </location>
</feature>
<accession>A0AAD3RWD0</accession>
<dbReference type="PANTHER" id="PTHR31099:SF28">
    <property type="entry name" value="F5J5.12"/>
    <property type="match status" value="1"/>
</dbReference>
<dbReference type="AlphaFoldDB" id="A0AAD3RWD0"/>
<dbReference type="EMBL" id="BSYO01000001">
    <property type="protein sequence ID" value="GMG98803.1"/>
    <property type="molecule type" value="Genomic_DNA"/>
</dbReference>
<feature type="compositionally biased region" description="Basic residues" evidence="1">
    <location>
        <begin position="343"/>
        <end position="357"/>
    </location>
</feature>
<name>A0AAD3RWD0_NEPGR</name>
<organism evidence="2 3">
    <name type="scientific">Nepenthes gracilis</name>
    <name type="common">Slender pitcher plant</name>
    <dbReference type="NCBI Taxonomy" id="150966"/>
    <lineage>
        <taxon>Eukaryota</taxon>
        <taxon>Viridiplantae</taxon>
        <taxon>Streptophyta</taxon>
        <taxon>Embryophyta</taxon>
        <taxon>Tracheophyta</taxon>
        <taxon>Spermatophyta</taxon>
        <taxon>Magnoliopsida</taxon>
        <taxon>eudicotyledons</taxon>
        <taxon>Gunneridae</taxon>
        <taxon>Pentapetalae</taxon>
        <taxon>Caryophyllales</taxon>
        <taxon>Nepenthaceae</taxon>
        <taxon>Nepenthes</taxon>
    </lineage>
</organism>